<keyword evidence="2" id="KW-1185">Reference proteome</keyword>
<gene>
    <name evidence="1" type="ORF">KFE25_014161</name>
</gene>
<reference evidence="1" key="1">
    <citation type="submission" date="2021-05" db="EMBL/GenBank/DDBJ databases">
        <title>The genome of the haptophyte Pavlova lutheri (Diacronema luteri, Pavlovales) - a model for lipid biosynthesis in eukaryotic algae.</title>
        <authorList>
            <person name="Hulatt C.J."/>
            <person name="Posewitz M.C."/>
        </authorList>
    </citation>
    <scope>NUCLEOTIDE SEQUENCE</scope>
    <source>
        <strain evidence="1">NIVA-4/92</strain>
    </source>
</reference>
<dbReference type="Proteomes" id="UP000751190">
    <property type="component" value="Unassembled WGS sequence"/>
</dbReference>
<proteinExistence type="predicted"/>
<accession>A0A8J5X6B1</accession>
<sequence>MATFEVWTTPIGRTSVDEEAEVSRFLARQAAYDEDIEAARAAGREQALEANALARAQADARAAALADARHRDALGALLDARDELLVAERDLDGCAHDVHDALADAWREADAARALARRDEPPLPGRARGRAADRGVASASALAASAMAHLGAVPSLRAPLNAFVAATLGASPASVAVAYGTDRALEPTGADAARARVEGAFDELMAAVRALADAGAAAHALGAESAGVRVTGGAARATWPARAGAGGARVDGAGAGSAAVTPSAHEGRRALADEARGARSRLDARHVALAARLGSARRATAAFAAWRARAFVPTARARLRDGARVLFRRAALARAWRALGGALDACRRARVRRGWRALLDAAGVASAARRTRRGARARPCDVLERVRDKLSRALAE</sequence>
<dbReference type="AlphaFoldDB" id="A0A8J5X6B1"/>
<organism evidence="1 2">
    <name type="scientific">Diacronema lutheri</name>
    <name type="common">Unicellular marine alga</name>
    <name type="synonym">Monochrysis lutheri</name>
    <dbReference type="NCBI Taxonomy" id="2081491"/>
    <lineage>
        <taxon>Eukaryota</taxon>
        <taxon>Haptista</taxon>
        <taxon>Haptophyta</taxon>
        <taxon>Pavlovophyceae</taxon>
        <taxon>Pavlovales</taxon>
        <taxon>Pavlovaceae</taxon>
        <taxon>Diacronema</taxon>
    </lineage>
</organism>
<evidence type="ECO:0000313" key="1">
    <source>
        <dbReference type="EMBL" id="KAG8459316.1"/>
    </source>
</evidence>
<comment type="caution">
    <text evidence="1">The sequence shown here is derived from an EMBL/GenBank/DDBJ whole genome shotgun (WGS) entry which is preliminary data.</text>
</comment>
<dbReference type="EMBL" id="JAGTXO010000042">
    <property type="protein sequence ID" value="KAG8459316.1"/>
    <property type="molecule type" value="Genomic_DNA"/>
</dbReference>
<name>A0A8J5X6B1_DIALT</name>
<evidence type="ECO:0000313" key="2">
    <source>
        <dbReference type="Proteomes" id="UP000751190"/>
    </source>
</evidence>
<protein>
    <submittedName>
        <fullName evidence="1">Uncharacterized protein</fullName>
    </submittedName>
</protein>